<feature type="binding site" evidence="3">
    <location>
        <position position="306"/>
    </location>
    <ligand>
        <name>Zn(2+)</name>
        <dbReference type="ChEBI" id="CHEBI:29105"/>
        <label>2</label>
    </ligand>
</feature>
<feature type="active site" description="Phosphoserine intermediate" evidence="2">
    <location>
        <position position="94"/>
    </location>
</feature>
<dbReference type="InterPro" id="IPR017850">
    <property type="entry name" value="Alkaline_phosphatase_core_sf"/>
</dbReference>
<name>A0A927C2E8_9GAMM</name>
<dbReference type="AlphaFoldDB" id="A0A927C2E8"/>
<dbReference type="CDD" id="cd16012">
    <property type="entry name" value="ALP"/>
    <property type="match status" value="1"/>
</dbReference>
<evidence type="ECO:0000256" key="2">
    <source>
        <dbReference type="PIRSR" id="PIRSR601952-1"/>
    </source>
</evidence>
<dbReference type="GO" id="GO:0046872">
    <property type="term" value="F:metal ion binding"/>
    <property type="evidence" value="ECO:0007669"/>
    <property type="project" value="UniProtKB-KW"/>
</dbReference>
<dbReference type="Gene3D" id="3.40.720.10">
    <property type="entry name" value="Alkaline Phosphatase, subunit A"/>
    <property type="match status" value="1"/>
</dbReference>
<comment type="cofactor">
    <cofactor evidence="3">
        <name>Zn(2+)</name>
        <dbReference type="ChEBI" id="CHEBI:29105"/>
    </cofactor>
    <text evidence="3">Binds 2 Zn(2+) ions.</text>
</comment>
<feature type="binding site" evidence="3">
    <location>
        <position position="44"/>
    </location>
    <ligand>
        <name>Mg(2+)</name>
        <dbReference type="ChEBI" id="CHEBI:18420"/>
    </ligand>
</feature>
<organism evidence="6 7">
    <name type="scientific">Spongiibacter pelagi</name>
    <dbReference type="NCBI Taxonomy" id="2760804"/>
    <lineage>
        <taxon>Bacteria</taxon>
        <taxon>Pseudomonadati</taxon>
        <taxon>Pseudomonadota</taxon>
        <taxon>Gammaproteobacteria</taxon>
        <taxon>Cellvibrionales</taxon>
        <taxon>Spongiibacteraceae</taxon>
        <taxon>Spongiibacter</taxon>
    </lineage>
</organism>
<accession>A0A927C2E8</accession>
<dbReference type="RefSeq" id="WP_190764228.1">
    <property type="nucleotide sequence ID" value="NZ_JACXLD010000003.1"/>
</dbReference>
<dbReference type="SUPFAM" id="SSF53649">
    <property type="entry name" value="Alkaline phosphatase-like"/>
    <property type="match status" value="1"/>
</dbReference>
<feature type="binding site" evidence="3">
    <location>
        <position position="157"/>
    </location>
    <ligand>
        <name>Mg(2+)</name>
        <dbReference type="ChEBI" id="CHEBI:18420"/>
    </ligand>
</feature>
<keyword evidence="3" id="KW-0460">Magnesium</keyword>
<evidence type="ECO:0000313" key="7">
    <source>
        <dbReference type="Proteomes" id="UP000610558"/>
    </source>
</evidence>
<dbReference type="PANTHER" id="PTHR11596:SF5">
    <property type="entry name" value="ALKALINE PHOSPHATASE"/>
    <property type="match status" value="1"/>
</dbReference>
<comment type="cofactor">
    <cofactor evidence="3">
        <name>Mg(2+)</name>
        <dbReference type="ChEBI" id="CHEBI:18420"/>
    </cofactor>
    <text evidence="3">Binds 1 Mg(2+) ion.</text>
</comment>
<feature type="binding site" evidence="3">
    <location>
        <position position="424"/>
    </location>
    <ligand>
        <name>Zn(2+)</name>
        <dbReference type="ChEBI" id="CHEBI:29105"/>
        <label>2</label>
    </ligand>
</feature>
<keyword evidence="1" id="KW-0597">Phosphoprotein</keyword>
<evidence type="ECO:0000256" key="4">
    <source>
        <dbReference type="RuleBase" id="RU003946"/>
    </source>
</evidence>
<feature type="binding site" evidence="3">
    <location>
        <position position="344"/>
    </location>
    <ligand>
        <name>Mg(2+)</name>
        <dbReference type="ChEBI" id="CHEBI:18420"/>
    </ligand>
</feature>
<comment type="caution">
    <text evidence="6">The sequence shown here is derived from an EMBL/GenBank/DDBJ whole genome shotgun (WGS) entry which is preliminary data.</text>
</comment>
<feature type="binding site" evidence="3">
    <location>
        <position position="297"/>
    </location>
    <ligand>
        <name>Mg(2+)</name>
        <dbReference type="ChEBI" id="CHEBI:18420"/>
    </ligand>
</feature>
<feature type="binding site" evidence="3">
    <location>
        <position position="302"/>
    </location>
    <ligand>
        <name>Zn(2+)</name>
        <dbReference type="ChEBI" id="CHEBI:29105"/>
        <label>2</label>
    </ligand>
</feature>
<protein>
    <submittedName>
        <fullName evidence="6">Alkaline phosphatase</fullName>
    </submittedName>
</protein>
<evidence type="ECO:0000256" key="3">
    <source>
        <dbReference type="PIRSR" id="PIRSR601952-2"/>
    </source>
</evidence>
<dbReference type="Pfam" id="PF00245">
    <property type="entry name" value="Alk_phosphatase"/>
    <property type="match status" value="1"/>
</dbReference>
<gene>
    <name evidence="6" type="ORF">IB286_07840</name>
</gene>
<evidence type="ECO:0000256" key="5">
    <source>
        <dbReference type="SAM" id="SignalP"/>
    </source>
</evidence>
<feature type="binding site" evidence="3">
    <location>
        <position position="343"/>
    </location>
    <ligand>
        <name>Zn(2+)</name>
        <dbReference type="ChEBI" id="CHEBI:29105"/>
        <label>2</label>
    </ligand>
</feature>
<dbReference type="Proteomes" id="UP000610558">
    <property type="component" value="Unassembled WGS sequence"/>
</dbReference>
<dbReference type="PANTHER" id="PTHR11596">
    <property type="entry name" value="ALKALINE PHOSPHATASE"/>
    <property type="match status" value="1"/>
</dbReference>
<comment type="similarity">
    <text evidence="4">Belongs to the alkaline phosphatase family.</text>
</comment>
<feature type="binding site" evidence="3">
    <location>
        <position position="44"/>
    </location>
    <ligand>
        <name>Zn(2+)</name>
        <dbReference type="ChEBI" id="CHEBI:29105"/>
        <label>2</label>
    </ligand>
</feature>
<proteinExistence type="inferred from homology"/>
<dbReference type="InterPro" id="IPR001952">
    <property type="entry name" value="Alkaline_phosphatase"/>
</dbReference>
<dbReference type="PRINTS" id="PR00113">
    <property type="entry name" value="ALKPHPHTASE"/>
</dbReference>
<evidence type="ECO:0000313" key="6">
    <source>
        <dbReference type="EMBL" id="MBD2858923.1"/>
    </source>
</evidence>
<sequence length="462" mass="48845">MPPIFPLKRLASAAAITLLCGCSAFQTSTPETGKAKNVILFIGDGMGISTVTAMRIYAGQQAGGSGEEYVLPFETFDHVALVKTYNTNQQVPDSAGTASAMHTGHKTRAGVLGIGPEARRQNCAEAQQYPLATLGEQAKNRGLSVGIVSTARLTHATPGAVYAHTLERDWENDQAMPELAHQQGCVDIAKQLLSFPFDLALGGGLANFLPTSEGGKRGDNNIVTEWQQRTQGSFAKTAAQMYSAPTNAPLLGLFSPSHMSYMLDKTAESTEPTLAEMTTESIRRLASKNKGYYLMVESGRIDHGHHAGQAGYALTEGAAFADAIQAAMDVTNPEETLILVTADHSHVLTMAGYPTRGNPILGLVVSNDSHGETENHPALAGDGVAYTTLGYQNGPGAVSGKRPTPDTGEKALQQSLIPAGSETHAGEDVALYAHGPGAERVKGVMEQNRIYDVISRALGLKE</sequence>
<dbReference type="SMART" id="SM00098">
    <property type="entry name" value="alkPPc"/>
    <property type="match status" value="1"/>
</dbReference>
<evidence type="ECO:0000256" key="1">
    <source>
        <dbReference type="ARBA" id="ARBA00022553"/>
    </source>
</evidence>
<keyword evidence="3" id="KW-0479">Metal-binding</keyword>
<dbReference type="GO" id="GO:0004035">
    <property type="term" value="F:alkaline phosphatase activity"/>
    <property type="evidence" value="ECO:0007669"/>
    <property type="project" value="TreeGrafter"/>
</dbReference>
<keyword evidence="7" id="KW-1185">Reference proteome</keyword>
<feature type="signal peptide" evidence="5">
    <location>
        <begin position="1"/>
        <end position="24"/>
    </location>
</feature>
<dbReference type="EMBL" id="JACXLD010000003">
    <property type="protein sequence ID" value="MBD2858923.1"/>
    <property type="molecule type" value="Genomic_DNA"/>
</dbReference>
<reference evidence="6" key="1">
    <citation type="submission" date="2020-09" db="EMBL/GenBank/DDBJ databases">
        <authorList>
            <person name="Yoon J.-W."/>
        </authorList>
    </citation>
    <scope>NUCLEOTIDE SEQUENCE</scope>
    <source>
        <strain evidence="6">KMU-158</strain>
    </source>
</reference>
<keyword evidence="5" id="KW-0732">Signal</keyword>
<feature type="chain" id="PRO_5037956517" evidence="5">
    <location>
        <begin position="25"/>
        <end position="462"/>
    </location>
</feature>
<feature type="binding site" evidence="3">
    <location>
        <position position="155"/>
    </location>
    <ligand>
        <name>Mg(2+)</name>
        <dbReference type="ChEBI" id="CHEBI:18420"/>
    </ligand>
</feature>
<keyword evidence="3" id="KW-0862">Zinc</keyword>